<keyword evidence="2" id="KW-1133">Transmembrane helix</keyword>
<dbReference type="EMBL" id="JYDP01000262">
    <property type="protein sequence ID" value="KRZ01767.1"/>
    <property type="molecule type" value="Genomic_DNA"/>
</dbReference>
<comment type="similarity">
    <text evidence="1">Belongs to the phospholipase D family.</text>
</comment>
<evidence type="ECO:0000256" key="1">
    <source>
        <dbReference type="ARBA" id="ARBA00008664"/>
    </source>
</evidence>
<dbReference type="AlphaFoldDB" id="A0A0V1GTV9"/>
<dbReference type="InterPro" id="IPR001736">
    <property type="entry name" value="PLipase_D/transphosphatidylase"/>
</dbReference>
<dbReference type="Pfam" id="PF13918">
    <property type="entry name" value="PLDc_3"/>
    <property type="match status" value="1"/>
</dbReference>
<evidence type="ECO:0000256" key="2">
    <source>
        <dbReference type="SAM" id="Phobius"/>
    </source>
</evidence>
<evidence type="ECO:0000259" key="3">
    <source>
        <dbReference type="PROSITE" id="PS50035"/>
    </source>
</evidence>
<gene>
    <name evidence="4" type="primary">pld3</name>
    <name evidence="4" type="ORF">T11_1710</name>
</gene>
<proteinExistence type="inferred from homology"/>
<feature type="domain" description="PLD phosphodiesterase" evidence="3">
    <location>
        <begin position="482"/>
        <end position="508"/>
    </location>
</feature>
<dbReference type="InterPro" id="IPR050874">
    <property type="entry name" value="Diverse_PLD-related"/>
</dbReference>
<dbReference type="SUPFAM" id="SSF56024">
    <property type="entry name" value="Phospholipase D/nuclease"/>
    <property type="match status" value="2"/>
</dbReference>
<protein>
    <submittedName>
        <fullName evidence="4">Phospholipase D3</fullName>
    </submittedName>
</protein>
<accession>A0A0V1GTV9</accession>
<dbReference type="GO" id="GO:0003824">
    <property type="term" value="F:catalytic activity"/>
    <property type="evidence" value="ECO:0007669"/>
    <property type="project" value="InterPro"/>
</dbReference>
<feature type="domain" description="PLD phosphodiesterase" evidence="3">
    <location>
        <begin position="266"/>
        <end position="293"/>
    </location>
</feature>
<comment type="caution">
    <text evidence="4">The sequence shown here is derived from an EMBL/GenBank/DDBJ whole genome shotgun (WGS) entry which is preliminary data.</text>
</comment>
<organism evidence="4 5">
    <name type="scientific">Trichinella zimbabwensis</name>
    <dbReference type="NCBI Taxonomy" id="268475"/>
    <lineage>
        <taxon>Eukaryota</taxon>
        <taxon>Metazoa</taxon>
        <taxon>Ecdysozoa</taxon>
        <taxon>Nematoda</taxon>
        <taxon>Enoplea</taxon>
        <taxon>Dorylaimia</taxon>
        <taxon>Trichinellida</taxon>
        <taxon>Trichinellidae</taxon>
        <taxon>Trichinella</taxon>
    </lineage>
</organism>
<keyword evidence="5" id="KW-1185">Reference proteome</keyword>
<dbReference type="Proteomes" id="UP000055024">
    <property type="component" value="Unassembled WGS sequence"/>
</dbReference>
<name>A0A0V1GTV9_9BILA</name>
<sequence length="560" mass="63966">MKMLARCDHHHHYIICCNVNNNKVNFIDNVVHCGAYSLNMVRIRSWSTSSKTSSTGTVWSLPISAYHQTRDGRPDLTNLEMDLFDVQLKKAATLEDRSSRCHKNCLKPSCLPITIIVIFIAMVIMFSLLNEDYIEDFVILKEEKQLCSQQNCRISLVESIPMGMQFAVNLSFVESTYDTWQELLTISENSVHIGAFYWSLRAKDMLADDSDAQGTDLFNLLEKVGRKRKISIAQNLGDEQSMRESELLDKQGLAEIRSLNFSKWFGSGVLHTKLWIIDEEHFYIGSANMDWRALTQVKELGVAVYNCSCLARDLDKIFQVYWYMGKPGTVLPKTWPAKFSTFFNSSNPMRINLNGIPSDVYFSSSPEAFCPRHREKDIDALIDVIDKATDFVHVAVMDYLPIVEYVKYPWFWPRIDNAIRAAAFNRKVKVKLLISQWNHTKPSMFAFLNSLAAFGAGLAPDRILIKIFVVPTYSEKQAKIPYSRVNHNKYMITEDTAYIGTSNWVGDYFLNTAGAAMVIRQTNITGENSMDVSVVGQLQELFDRDWNSSFASDLKEFVLT</sequence>
<dbReference type="PANTHER" id="PTHR10185:SF17">
    <property type="entry name" value="GM01519P-RELATED"/>
    <property type="match status" value="1"/>
</dbReference>
<evidence type="ECO:0000313" key="5">
    <source>
        <dbReference type="Proteomes" id="UP000055024"/>
    </source>
</evidence>
<evidence type="ECO:0000313" key="4">
    <source>
        <dbReference type="EMBL" id="KRZ01767.1"/>
    </source>
</evidence>
<dbReference type="PANTHER" id="PTHR10185">
    <property type="entry name" value="PHOSPHOLIPASE D - RELATED"/>
    <property type="match status" value="1"/>
</dbReference>
<keyword evidence="2" id="KW-0812">Transmembrane</keyword>
<dbReference type="Gene3D" id="3.30.870.10">
    <property type="entry name" value="Endonuclease Chain A"/>
    <property type="match status" value="2"/>
</dbReference>
<reference evidence="4 5" key="1">
    <citation type="submission" date="2015-01" db="EMBL/GenBank/DDBJ databases">
        <title>Evolution of Trichinella species and genotypes.</title>
        <authorList>
            <person name="Korhonen P.K."/>
            <person name="Edoardo P."/>
            <person name="Giuseppe L.R."/>
            <person name="Gasser R.B."/>
        </authorList>
    </citation>
    <scope>NUCLEOTIDE SEQUENCE [LARGE SCALE GENOMIC DNA]</scope>
    <source>
        <strain evidence="4">ISS1029</strain>
    </source>
</reference>
<dbReference type="CDD" id="cd09107">
    <property type="entry name" value="PLDc_vPLD3_4_5_like_2"/>
    <property type="match status" value="1"/>
</dbReference>
<dbReference type="CDD" id="cd09106">
    <property type="entry name" value="PLDc_vPLD3_4_5_like_1"/>
    <property type="match status" value="1"/>
</dbReference>
<keyword evidence="2" id="KW-0472">Membrane</keyword>
<dbReference type="OrthoDB" id="2146116at2759"/>
<dbReference type="PROSITE" id="PS50035">
    <property type="entry name" value="PLD"/>
    <property type="match status" value="2"/>
</dbReference>
<dbReference type="Pfam" id="PF00614">
    <property type="entry name" value="PLDc"/>
    <property type="match status" value="1"/>
</dbReference>
<dbReference type="InterPro" id="IPR032803">
    <property type="entry name" value="PLDc_3"/>
</dbReference>
<feature type="transmembrane region" description="Helical" evidence="2">
    <location>
        <begin position="110"/>
        <end position="129"/>
    </location>
</feature>
<dbReference type="SMART" id="SM00155">
    <property type="entry name" value="PLDc"/>
    <property type="match status" value="2"/>
</dbReference>